<sequence length="164" mass="19051">MSNDENERHMDFSLDQIVAEGHDMMMGFGPLLPTESEKSRIEDVRDEILRKRRAGKLPSDTTSVLKNWWQQHAKWPYSTVVPKPYTFMPFGSGVHDCPRNELAKLEIRILILHSLAIYESYQINVTRWPIVLSVFTHAQPQMFKSGQRINQRINGPKKNALIDF</sequence>
<evidence type="ECO:0000313" key="2">
    <source>
        <dbReference type="Proteomes" id="UP001060215"/>
    </source>
</evidence>
<comment type="caution">
    <text evidence="1">The sequence shown here is derived from an EMBL/GenBank/DDBJ whole genome shotgun (WGS) entry which is preliminary data.</text>
</comment>
<keyword evidence="2" id="KW-1185">Reference proteome</keyword>
<name>A0ACC0I3K1_9ERIC</name>
<keyword evidence="1" id="KW-0238">DNA-binding</keyword>
<evidence type="ECO:0000313" key="1">
    <source>
        <dbReference type="EMBL" id="KAI8020373.1"/>
    </source>
</evidence>
<organism evidence="1 2">
    <name type="scientific">Camellia lanceoleosa</name>
    <dbReference type="NCBI Taxonomy" id="1840588"/>
    <lineage>
        <taxon>Eukaryota</taxon>
        <taxon>Viridiplantae</taxon>
        <taxon>Streptophyta</taxon>
        <taxon>Embryophyta</taxon>
        <taxon>Tracheophyta</taxon>
        <taxon>Spermatophyta</taxon>
        <taxon>Magnoliopsida</taxon>
        <taxon>eudicotyledons</taxon>
        <taxon>Gunneridae</taxon>
        <taxon>Pentapetalae</taxon>
        <taxon>asterids</taxon>
        <taxon>Ericales</taxon>
        <taxon>Theaceae</taxon>
        <taxon>Camellia</taxon>
    </lineage>
</organism>
<dbReference type="EMBL" id="CM045759">
    <property type="protein sequence ID" value="KAI8020373.1"/>
    <property type="molecule type" value="Genomic_DNA"/>
</dbReference>
<keyword evidence="1" id="KW-0371">Homeobox</keyword>
<accession>A0ACC0I3K1</accession>
<reference evidence="1 2" key="1">
    <citation type="journal article" date="2022" name="Plant J.">
        <title>Chromosome-level genome of Camellia lanceoleosa provides a valuable resource for understanding genome evolution and self-incompatibility.</title>
        <authorList>
            <person name="Gong W."/>
            <person name="Xiao S."/>
            <person name="Wang L."/>
            <person name="Liao Z."/>
            <person name="Chang Y."/>
            <person name="Mo W."/>
            <person name="Hu G."/>
            <person name="Li W."/>
            <person name="Zhao G."/>
            <person name="Zhu H."/>
            <person name="Hu X."/>
            <person name="Ji K."/>
            <person name="Xiang X."/>
            <person name="Song Q."/>
            <person name="Yuan D."/>
            <person name="Jin S."/>
            <person name="Zhang L."/>
        </authorList>
    </citation>
    <scope>NUCLEOTIDE SEQUENCE [LARGE SCALE GENOMIC DNA]</scope>
    <source>
        <strain evidence="1">SQ_2022a</strain>
    </source>
</reference>
<gene>
    <name evidence="1" type="ORF">LOK49_LG04G00548</name>
</gene>
<protein>
    <submittedName>
        <fullName evidence="1">Homeobox protein HD1</fullName>
    </submittedName>
</protein>
<proteinExistence type="predicted"/>
<dbReference type="Proteomes" id="UP001060215">
    <property type="component" value="Chromosome 2"/>
</dbReference>